<dbReference type="EMBL" id="CP020991">
    <property type="protein sequence ID" value="AUO19848.1"/>
    <property type="molecule type" value="Genomic_DNA"/>
</dbReference>
<dbReference type="GeneID" id="98063084"/>
<accession>A0A2K9P5C9</accession>
<sequence length="83" mass="9335">MTIEDAFRAEKSYETRSENTDLVIGTNGYGQFPYDLTVTSNSVFSPESDMGDLKEKRIGDYVSAAILRSRGPNIVEYLLDVYN</sequence>
<evidence type="ECO:0000313" key="1">
    <source>
        <dbReference type="EMBL" id="AUO19848.1"/>
    </source>
</evidence>
<protein>
    <submittedName>
        <fullName evidence="1">Uncharacterized protein</fullName>
    </submittedName>
</protein>
<proteinExistence type="predicted"/>
<gene>
    <name evidence="1" type="ORF">B9O19_01692</name>
    <name evidence="2" type="ORF">B9O19_01697</name>
</gene>
<keyword evidence="3" id="KW-1185">Reference proteome</keyword>
<reference evidence="1 3" key="1">
    <citation type="submission" date="2017-04" db="EMBL/GenBank/DDBJ databases">
        <title>Monoglobus pectinilyticus 14 draft genome.</title>
        <authorList>
            <person name="Kim C."/>
            <person name="Rosendale D.I."/>
            <person name="Kelly W.J."/>
            <person name="Tannock G.W."/>
            <person name="Patchett M.L."/>
            <person name="Jordens J.Z."/>
        </authorList>
    </citation>
    <scope>NUCLEOTIDE SEQUENCE [LARGE SCALE GENOMIC DNA]</scope>
    <source>
        <strain evidence="1 3">14</strain>
    </source>
</reference>
<dbReference type="OrthoDB" id="1863519at2"/>
<organism evidence="1 3">
    <name type="scientific">Monoglobus pectinilyticus</name>
    <dbReference type="NCBI Taxonomy" id="1981510"/>
    <lineage>
        <taxon>Bacteria</taxon>
        <taxon>Bacillati</taxon>
        <taxon>Bacillota</taxon>
        <taxon>Clostridia</taxon>
        <taxon>Monoglobales</taxon>
        <taxon>Monoglobaceae</taxon>
        <taxon>Monoglobus</taxon>
    </lineage>
</organism>
<dbReference type="EMBL" id="CP020991">
    <property type="protein sequence ID" value="AUO19853.1"/>
    <property type="molecule type" value="Genomic_DNA"/>
</dbReference>
<name>A0A2K9P5C9_9FIRM</name>
<evidence type="ECO:0000313" key="2">
    <source>
        <dbReference type="EMBL" id="AUO19853.1"/>
    </source>
</evidence>
<dbReference type="KEGG" id="mpec:B9O19_01692"/>
<dbReference type="Proteomes" id="UP000235589">
    <property type="component" value="Chromosome"/>
</dbReference>
<evidence type="ECO:0000313" key="3">
    <source>
        <dbReference type="Proteomes" id="UP000235589"/>
    </source>
</evidence>
<dbReference type="RefSeq" id="WP_102366016.1">
    <property type="nucleotide sequence ID" value="NZ_CP020991.1"/>
</dbReference>
<dbReference type="AlphaFoldDB" id="A0A2K9P5C9"/>
<dbReference type="KEGG" id="mpec:B9O19_01697"/>